<dbReference type="PANTHER" id="PTHR13271:SF137">
    <property type="entry name" value="SET DOMAIN-CONTAINING PROTEIN"/>
    <property type="match status" value="1"/>
</dbReference>
<reference evidence="3 4" key="1">
    <citation type="submission" date="2016-03" db="EMBL/GenBank/DDBJ databases">
        <authorList>
            <person name="Ploux O."/>
        </authorList>
    </citation>
    <scope>NUCLEOTIDE SEQUENCE [LARGE SCALE GENOMIC DNA]</scope>
    <source>
        <strain evidence="3 4">URUG2</strain>
    </source>
</reference>
<evidence type="ECO:0000313" key="3">
    <source>
        <dbReference type="EMBL" id="CZT20523.1"/>
    </source>
</evidence>
<feature type="compositionally biased region" description="Polar residues" evidence="1">
    <location>
        <begin position="31"/>
        <end position="61"/>
    </location>
</feature>
<dbReference type="STRING" id="112498.A0A2D3VI93"/>
<dbReference type="Gene3D" id="3.90.1410.10">
    <property type="entry name" value="set domain protein methyltransferase, domain 1"/>
    <property type="match status" value="1"/>
</dbReference>
<sequence length="434" mass="48985">MPERKRLKTSRYNEPVEKKRKTPPSNPAIERTSTNIESTDSTKVSQTSANAQKQQDQQPATSLPLPAKHLAFQRSCVSRGVIIHPSITPASLPGRGIGLQTTSSIPSSTRILFIPESATFKPEKKLSKAHPGISPHAHLALSASSSFPKDAELKKWCATWPSNEDIRSSLPIFWEDSIRDKLPVSTKCVLERQRQDFDKDVAATGKAGDEEFEYYWAIVNSRSFHWKPPGSKPGYMVLCPFIDYLNHGPTGTGVRVEQTAKGFEVWTDRDYEAGEELLLTYGSHPNDKLLTHYGFIHIPSPSSPSQSDDSITLDHILLPHLSQKTKSTIQDTGYLGNYTLDPVTQIYCFRTQVAVRAELFSANEWEYFCLNGEDMGVDREREVEEWLEGILEGLWEEARNVKEWHGEGYAGNMVRERWRLIEIGLGRKLGREGW</sequence>
<dbReference type="PANTHER" id="PTHR13271">
    <property type="entry name" value="UNCHARACTERIZED PUTATIVE METHYLTRANSFERASE"/>
    <property type="match status" value="1"/>
</dbReference>
<evidence type="ECO:0000313" key="4">
    <source>
        <dbReference type="Proteomes" id="UP000225277"/>
    </source>
</evidence>
<gene>
    <name evidence="3" type="ORF">RCC_06383</name>
</gene>
<dbReference type="AlphaFoldDB" id="A0A2D3VI93"/>
<feature type="domain" description="SET" evidence="2">
    <location>
        <begin position="85"/>
        <end position="282"/>
    </location>
</feature>
<organism evidence="3 4">
    <name type="scientific">Ramularia collo-cygni</name>
    <dbReference type="NCBI Taxonomy" id="112498"/>
    <lineage>
        <taxon>Eukaryota</taxon>
        <taxon>Fungi</taxon>
        <taxon>Dikarya</taxon>
        <taxon>Ascomycota</taxon>
        <taxon>Pezizomycotina</taxon>
        <taxon>Dothideomycetes</taxon>
        <taxon>Dothideomycetidae</taxon>
        <taxon>Mycosphaerellales</taxon>
        <taxon>Mycosphaerellaceae</taxon>
        <taxon>Ramularia</taxon>
    </lineage>
</organism>
<dbReference type="OrthoDB" id="341421at2759"/>
<evidence type="ECO:0000256" key="1">
    <source>
        <dbReference type="SAM" id="MobiDB-lite"/>
    </source>
</evidence>
<feature type="region of interest" description="Disordered" evidence="1">
    <location>
        <begin position="1"/>
        <end position="61"/>
    </location>
</feature>
<dbReference type="GO" id="GO:0016279">
    <property type="term" value="F:protein-lysine N-methyltransferase activity"/>
    <property type="evidence" value="ECO:0007669"/>
    <property type="project" value="TreeGrafter"/>
</dbReference>
<dbReference type="InterPro" id="IPR001214">
    <property type="entry name" value="SET_dom"/>
</dbReference>
<proteinExistence type="predicted"/>
<dbReference type="Proteomes" id="UP000225277">
    <property type="component" value="Unassembled WGS sequence"/>
</dbReference>
<dbReference type="InterPro" id="IPR050600">
    <property type="entry name" value="SETD3_SETD6_MTase"/>
</dbReference>
<accession>A0A2D3VI93</accession>
<dbReference type="RefSeq" id="XP_023627412.1">
    <property type="nucleotide sequence ID" value="XM_023771644.1"/>
</dbReference>
<dbReference type="Pfam" id="PF00856">
    <property type="entry name" value="SET"/>
    <property type="match status" value="1"/>
</dbReference>
<dbReference type="SUPFAM" id="SSF82199">
    <property type="entry name" value="SET domain"/>
    <property type="match status" value="1"/>
</dbReference>
<dbReference type="PROSITE" id="PS50280">
    <property type="entry name" value="SET"/>
    <property type="match status" value="1"/>
</dbReference>
<name>A0A2D3VI93_9PEZI</name>
<dbReference type="GeneID" id="35601520"/>
<dbReference type="InterPro" id="IPR046341">
    <property type="entry name" value="SET_dom_sf"/>
</dbReference>
<dbReference type="EMBL" id="FJUY01000009">
    <property type="protein sequence ID" value="CZT20523.1"/>
    <property type="molecule type" value="Genomic_DNA"/>
</dbReference>
<keyword evidence="4" id="KW-1185">Reference proteome</keyword>
<evidence type="ECO:0000259" key="2">
    <source>
        <dbReference type="PROSITE" id="PS50280"/>
    </source>
</evidence>
<protein>
    <recommendedName>
        <fullName evidence="2">SET domain-containing protein</fullName>
    </recommendedName>
</protein>